<evidence type="ECO:0000256" key="1">
    <source>
        <dbReference type="ARBA" id="ARBA00008791"/>
    </source>
</evidence>
<proteinExistence type="inferred from homology"/>
<dbReference type="CDD" id="cd00293">
    <property type="entry name" value="USP-like"/>
    <property type="match status" value="1"/>
</dbReference>
<reference evidence="3 4" key="1">
    <citation type="submission" date="2017-03" db="EMBL/GenBank/DDBJ databases">
        <title>Genome analysis of strain PAMC 26577.</title>
        <authorList>
            <person name="Oh H.-M."/>
            <person name="Yang J.-A."/>
        </authorList>
    </citation>
    <scope>NUCLEOTIDE SEQUENCE [LARGE SCALE GENOMIC DNA]</scope>
    <source>
        <strain evidence="3 4">PAMC 26577</strain>
    </source>
</reference>
<accession>A0A242M3C8</accession>
<evidence type="ECO:0000313" key="3">
    <source>
        <dbReference type="EMBL" id="OTP65445.1"/>
    </source>
</evidence>
<comment type="similarity">
    <text evidence="1">Belongs to the universal stress protein A family.</text>
</comment>
<protein>
    <submittedName>
        <fullName evidence="3">Universal stress protein UspA</fullName>
    </submittedName>
</protein>
<dbReference type="RefSeq" id="WP_075358399.1">
    <property type="nucleotide sequence ID" value="NZ_MSRG01000026.1"/>
</dbReference>
<dbReference type="PANTHER" id="PTHR46268">
    <property type="entry name" value="STRESS RESPONSE PROTEIN NHAX"/>
    <property type="match status" value="1"/>
</dbReference>
<dbReference type="PANTHER" id="PTHR46268:SF6">
    <property type="entry name" value="UNIVERSAL STRESS PROTEIN UP12"/>
    <property type="match status" value="1"/>
</dbReference>
<dbReference type="AlphaFoldDB" id="A0A242M3C8"/>
<dbReference type="SUPFAM" id="SSF52402">
    <property type="entry name" value="Adenine nucleotide alpha hydrolases-like"/>
    <property type="match status" value="1"/>
</dbReference>
<sequence>MFDYRRILTCYDDTAEMKAALHHATSLGKSLRAELHVLVVIDKAAMVSSTLGLPSDGAYMNIEHTARETLKRGLDLAQERGVSAHGHVAVGNIVDNVRHYAEALRADFVVVGHRRRSGFARLWHGPAPHQTLIGRCGESAVITVTV</sequence>
<organism evidence="3 4">
    <name type="scientific">Caballeronia sordidicola</name>
    <name type="common">Burkholderia sordidicola</name>
    <dbReference type="NCBI Taxonomy" id="196367"/>
    <lineage>
        <taxon>Bacteria</taxon>
        <taxon>Pseudomonadati</taxon>
        <taxon>Pseudomonadota</taxon>
        <taxon>Betaproteobacteria</taxon>
        <taxon>Burkholderiales</taxon>
        <taxon>Burkholderiaceae</taxon>
        <taxon>Caballeronia</taxon>
    </lineage>
</organism>
<comment type="caution">
    <text evidence="3">The sequence shown here is derived from an EMBL/GenBank/DDBJ whole genome shotgun (WGS) entry which is preliminary data.</text>
</comment>
<dbReference type="EMBL" id="NBTZ01000181">
    <property type="protein sequence ID" value="OTP65445.1"/>
    <property type="molecule type" value="Genomic_DNA"/>
</dbReference>
<evidence type="ECO:0000313" key="4">
    <source>
        <dbReference type="Proteomes" id="UP000195221"/>
    </source>
</evidence>
<dbReference type="Pfam" id="PF00582">
    <property type="entry name" value="Usp"/>
    <property type="match status" value="1"/>
</dbReference>
<gene>
    <name evidence="3" type="ORF">PAMC26577_40110</name>
</gene>
<evidence type="ECO:0000259" key="2">
    <source>
        <dbReference type="Pfam" id="PF00582"/>
    </source>
</evidence>
<dbReference type="Proteomes" id="UP000195221">
    <property type="component" value="Unassembled WGS sequence"/>
</dbReference>
<dbReference type="Gene3D" id="3.40.50.620">
    <property type="entry name" value="HUPs"/>
    <property type="match status" value="1"/>
</dbReference>
<name>A0A242M3C8_CABSO</name>
<feature type="domain" description="UspA" evidence="2">
    <location>
        <begin position="4"/>
        <end position="125"/>
    </location>
</feature>
<dbReference type="InterPro" id="IPR006016">
    <property type="entry name" value="UspA"/>
</dbReference>
<dbReference type="InterPro" id="IPR014729">
    <property type="entry name" value="Rossmann-like_a/b/a_fold"/>
</dbReference>